<name>B7QJ61_IXOSC</name>
<dbReference type="HOGENOM" id="CLU_1673623_0_0_1"/>
<dbReference type="EMBL" id="ABJB010900534">
    <property type="status" value="NOT_ANNOTATED_CDS"/>
    <property type="molecule type" value="Genomic_DNA"/>
</dbReference>
<dbReference type="EnsemblMetazoa" id="ISCW013898-RA">
    <property type="protein sequence ID" value="ISCW013898-PA"/>
    <property type="gene ID" value="ISCW013898"/>
</dbReference>
<reference evidence="3" key="2">
    <citation type="submission" date="2020-05" db="UniProtKB">
        <authorList>
            <consortium name="EnsemblMetazoa"/>
        </authorList>
    </citation>
    <scope>IDENTIFICATION</scope>
    <source>
        <strain evidence="3">wikel</strain>
    </source>
</reference>
<feature type="non-terminal residue" evidence="2">
    <location>
        <position position="158"/>
    </location>
</feature>
<proteinExistence type="predicted"/>
<dbReference type="PaxDb" id="6945-B7QJ61"/>
<organism>
    <name type="scientific">Ixodes scapularis</name>
    <name type="common">Black-legged tick</name>
    <name type="synonym">Deer tick</name>
    <dbReference type="NCBI Taxonomy" id="6945"/>
    <lineage>
        <taxon>Eukaryota</taxon>
        <taxon>Metazoa</taxon>
        <taxon>Ecdysozoa</taxon>
        <taxon>Arthropoda</taxon>
        <taxon>Chelicerata</taxon>
        <taxon>Arachnida</taxon>
        <taxon>Acari</taxon>
        <taxon>Parasitiformes</taxon>
        <taxon>Ixodida</taxon>
        <taxon>Ixodoidea</taxon>
        <taxon>Ixodidae</taxon>
        <taxon>Ixodinae</taxon>
        <taxon>Ixodes</taxon>
    </lineage>
</organism>
<evidence type="ECO:0000313" key="3">
    <source>
        <dbReference type="EnsemblMetazoa" id="ISCW013898-PA"/>
    </source>
</evidence>
<dbReference type="VEuPathDB" id="VectorBase:ISCI013898"/>
<protein>
    <submittedName>
        <fullName evidence="2 3">Uncharacterized protein</fullName>
    </submittedName>
</protein>
<dbReference type="Proteomes" id="UP000001555">
    <property type="component" value="Unassembled WGS sequence"/>
</dbReference>
<dbReference type="AlphaFoldDB" id="B7QJ61"/>
<evidence type="ECO:0000313" key="4">
    <source>
        <dbReference type="Proteomes" id="UP000001555"/>
    </source>
</evidence>
<evidence type="ECO:0000256" key="1">
    <source>
        <dbReference type="SAM" id="MobiDB-lite"/>
    </source>
</evidence>
<dbReference type="EMBL" id="DS950333">
    <property type="protein sequence ID" value="EEC18883.1"/>
    <property type="molecule type" value="Genomic_DNA"/>
</dbReference>
<feature type="non-terminal residue" evidence="2">
    <location>
        <position position="1"/>
    </location>
</feature>
<reference evidence="2 4" key="1">
    <citation type="submission" date="2008-03" db="EMBL/GenBank/DDBJ databases">
        <title>Annotation of Ixodes scapularis.</title>
        <authorList>
            <consortium name="Ixodes scapularis Genome Project Consortium"/>
            <person name="Caler E."/>
            <person name="Hannick L.I."/>
            <person name="Bidwell S."/>
            <person name="Joardar V."/>
            <person name="Thiagarajan M."/>
            <person name="Amedeo P."/>
            <person name="Galinsky K.J."/>
            <person name="Schobel S."/>
            <person name="Inman J."/>
            <person name="Hostetler J."/>
            <person name="Miller J."/>
            <person name="Hammond M."/>
            <person name="Megy K."/>
            <person name="Lawson D."/>
            <person name="Kodira C."/>
            <person name="Sutton G."/>
            <person name="Meyer J."/>
            <person name="Hill C.A."/>
            <person name="Birren B."/>
            <person name="Nene V."/>
            <person name="Collins F."/>
            <person name="Alarcon-Chaidez F."/>
            <person name="Wikel S."/>
            <person name="Strausberg R."/>
        </authorList>
    </citation>
    <scope>NUCLEOTIDE SEQUENCE [LARGE SCALE GENOMIC DNA]</scope>
    <source>
        <strain evidence="4">Wikel</strain>
        <strain evidence="2">Wikel colony</strain>
    </source>
</reference>
<gene>
    <name evidence="2" type="ORF">IscW_ISCW013898</name>
</gene>
<feature type="region of interest" description="Disordered" evidence="1">
    <location>
        <begin position="1"/>
        <end position="56"/>
    </location>
</feature>
<dbReference type="VEuPathDB" id="VectorBase:ISCW013898"/>
<sequence>PKSKLICLANPEGSRSPPPGSRYPPAMMTPACARLTDGASPPTTTSSTSAPSTTSSLWCPYAPVPRRPSNLTGPLTPSLQDWRLSMYHNHNTYGAQPQSCNTYPWSSYVSPYASTRRLQAEAMTSPPPSSTMTLPSYAVTSHSYAVASPTCTTTSQVS</sequence>
<accession>B7QJ61</accession>
<evidence type="ECO:0000313" key="2">
    <source>
        <dbReference type="EMBL" id="EEC18883.1"/>
    </source>
</evidence>
<keyword evidence="4" id="KW-1185">Reference proteome</keyword>
<feature type="compositionally biased region" description="Low complexity" evidence="1">
    <location>
        <begin position="39"/>
        <end position="56"/>
    </location>
</feature>
<dbReference type="InParanoid" id="B7QJ61"/>